<dbReference type="Pfam" id="PF07963">
    <property type="entry name" value="N_methyl"/>
    <property type="match status" value="1"/>
</dbReference>
<accession>A0A494Z0P0</accession>
<keyword evidence="3" id="KW-0812">Transmembrane</keyword>
<evidence type="ECO:0000256" key="1">
    <source>
        <dbReference type="ARBA" id="ARBA00004241"/>
    </source>
</evidence>
<protein>
    <submittedName>
        <fullName evidence="4">Prepilin-type N-terminal cleavage/methylation domain-containing protein</fullName>
    </submittedName>
</protein>
<dbReference type="InterPro" id="IPR016785">
    <property type="entry name" value="ComGD"/>
</dbReference>
<dbReference type="PIRSF" id="PIRSF021292">
    <property type="entry name" value="Competence_ComGD"/>
    <property type="match status" value="1"/>
</dbReference>
<keyword evidence="3" id="KW-0472">Membrane</keyword>
<dbReference type="InterPro" id="IPR012902">
    <property type="entry name" value="N_methyl_site"/>
</dbReference>
<proteinExistence type="predicted"/>
<dbReference type="InterPro" id="IPR045584">
    <property type="entry name" value="Pilin-like"/>
</dbReference>
<gene>
    <name evidence="4" type="ORF">D8M05_07920</name>
</gene>
<dbReference type="SUPFAM" id="SSF54523">
    <property type="entry name" value="Pili subunits"/>
    <property type="match status" value="1"/>
</dbReference>
<organism evidence="4 5">
    <name type="scientific">Oceanobacillus bengalensis</name>
    <dbReference type="NCBI Taxonomy" id="1435466"/>
    <lineage>
        <taxon>Bacteria</taxon>
        <taxon>Bacillati</taxon>
        <taxon>Bacillota</taxon>
        <taxon>Bacilli</taxon>
        <taxon>Bacillales</taxon>
        <taxon>Bacillaceae</taxon>
        <taxon>Oceanobacillus</taxon>
    </lineage>
</organism>
<evidence type="ECO:0000256" key="3">
    <source>
        <dbReference type="SAM" id="Phobius"/>
    </source>
</evidence>
<dbReference type="Proteomes" id="UP000281813">
    <property type="component" value="Unassembled WGS sequence"/>
</dbReference>
<evidence type="ECO:0000313" key="5">
    <source>
        <dbReference type="Proteomes" id="UP000281813"/>
    </source>
</evidence>
<reference evidence="4 5" key="1">
    <citation type="journal article" date="2015" name="Antonie Van Leeuwenhoek">
        <title>Oceanobacillus bengalensis sp. nov., a bacterium isolated from seawater of the Bay of Bengal.</title>
        <authorList>
            <person name="Yongchang O."/>
            <person name="Xiang W."/>
            <person name="Wang G."/>
        </authorList>
    </citation>
    <scope>NUCLEOTIDE SEQUENCE [LARGE SCALE GENOMIC DNA]</scope>
    <source>
        <strain evidence="4 5">MCCC 1K00260</strain>
    </source>
</reference>
<dbReference type="NCBIfam" id="NF040982">
    <property type="entry name" value="ComGD"/>
    <property type="match status" value="1"/>
</dbReference>
<keyword evidence="3" id="KW-1133">Transmembrane helix</keyword>
<keyword evidence="2" id="KW-0178">Competence</keyword>
<dbReference type="AlphaFoldDB" id="A0A494Z0P0"/>
<sequence length="152" mass="17638">MKGQLEFLVSTIIKVRNGFTLVEVLFVLTILSILLLFTPKPNLTSLNNIHVQQFFKVLQSDVLYAQTLTPTSKYNIRIRFYADKYVVYDDNIILETRNYPKGLSVDTRTNDTFEFSNAGTIKNPRAIIFATKDVEYRIVFPFGKGRFYIHEN</sequence>
<dbReference type="EMBL" id="RBZO01000010">
    <property type="protein sequence ID" value="RKQ16020.1"/>
    <property type="molecule type" value="Genomic_DNA"/>
</dbReference>
<comment type="subcellular location">
    <subcellularLocation>
        <location evidence="1">Cell surface</location>
    </subcellularLocation>
</comment>
<evidence type="ECO:0000256" key="2">
    <source>
        <dbReference type="ARBA" id="ARBA00023287"/>
    </source>
</evidence>
<dbReference type="NCBIfam" id="TIGR02532">
    <property type="entry name" value="IV_pilin_GFxxxE"/>
    <property type="match status" value="1"/>
</dbReference>
<comment type="caution">
    <text evidence="4">The sequence shown here is derived from an EMBL/GenBank/DDBJ whole genome shotgun (WGS) entry which is preliminary data.</text>
</comment>
<feature type="transmembrane region" description="Helical" evidence="3">
    <location>
        <begin position="21"/>
        <end position="38"/>
    </location>
</feature>
<dbReference type="GO" id="GO:0009986">
    <property type="term" value="C:cell surface"/>
    <property type="evidence" value="ECO:0007669"/>
    <property type="project" value="UniProtKB-SubCell"/>
</dbReference>
<dbReference type="GO" id="GO:0030420">
    <property type="term" value="P:establishment of competence for transformation"/>
    <property type="evidence" value="ECO:0007669"/>
    <property type="project" value="UniProtKB-KW"/>
</dbReference>
<name>A0A494Z0P0_9BACI</name>
<dbReference type="OrthoDB" id="1653576at2"/>
<keyword evidence="5" id="KW-1185">Reference proteome</keyword>
<evidence type="ECO:0000313" key="4">
    <source>
        <dbReference type="EMBL" id="RKQ16020.1"/>
    </source>
</evidence>